<reference evidence="2 3" key="1">
    <citation type="submission" date="2020-04" db="EMBL/GenBank/DDBJ databases">
        <title>MicrobeNet Type strains.</title>
        <authorList>
            <person name="Nicholson A.C."/>
        </authorList>
    </citation>
    <scope>NUCLEOTIDE SEQUENCE [LARGE SCALE GENOMIC DNA]</scope>
    <source>
        <strain evidence="2 3">DSM 44956</strain>
    </source>
</reference>
<evidence type="ECO:0000313" key="2">
    <source>
        <dbReference type="EMBL" id="NKY29039.1"/>
    </source>
</evidence>
<gene>
    <name evidence="2" type="ORF">HGB38_22875</name>
</gene>
<dbReference type="InterPro" id="IPR016181">
    <property type="entry name" value="Acyl_CoA_acyltransferase"/>
</dbReference>
<organism evidence="2 3">
    <name type="scientific">Nocardia gamkensis</name>
    <dbReference type="NCBI Taxonomy" id="352869"/>
    <lineage>
        <taxon>Bacteria</taxon>
        <taxon>Bacillati</taxon>
        <taxon>Actinomycetota</taxon>
        <taxon>Actinomycetes</taxon>
        <taxon>Mycobacteriales</taxon>
        <taxon>Nocardiaceae</taxon>
        <taxon>Nocardia</taxon>
    </lineage>
</organism>
<protein>
    <submittedName>
        <fullName evidence="2">Uncharacterized protein</fullName>
    </submittedName>
</protein>
<evidence type="ECO:0000256" key="1">
    <source>
        <dbReference type="SAM" id="MobiDB-lite"/>
    </source>
</evidence>
<dbReference type="RefSeq" id="WP_062968748.1">
    <property type="nucleotide sequence ID" value="NZ_JAAXOS010000011.1"/>
</dbReference>
<accession>A0A7X6L708</accession>
<dbReference type="AlphaFoldDB" id="A0A7X6L708"/>
<feature type="region of interest" description="Disordered" evidence="1">
    <location>
        <begin position="41"/>
        <end position="78"/>
    </location>
</feature>
<keyword evidence="3" id="KW-1185">Reference proteome</keyword>
<sequence length="315" mass="34861">MFRRLRDDLRGMLRRQAEGHNAWIHGKAEGVRETDRVIRRSDQDGHDRIAATRKPSDTVGGSAPVAAPSGRTPLTDLSHMRPLGDLFDGARRGDLDDYDLTRELGGLQRRYGPYHLEDLDAWYERSWEREDGSIHPDNVGFTAKISGPGGEDAGSLLYSFTRDNDGRLVVTHDLTELNEGFTGKGFSTAFAASIEDYFRRSGVDRIELTATRLREGDSLDGAVAWAKAGYDWNPDPGKLAKSVNSMRSRIDSLLDGEIGTLSPADTALLQDMRTRFDGPPVGFPSPQELVMLTGDNLKLGEELMKGSSWHGMKKL</sequence>
<name>A0A7X6L708_9NOCA</name>
<feature type="compositionally biased region" description="Basic and acidic residues" evidence="1">
    <location>
        <begin position="41"/>
        <end position="56"/>
    </location>
</feature>
<dbReference type="SUPFAM" id="SSF55729">
    <property type="entry name" value="Acyl-CoA N-acyltransferases (Nat)"/>
    <property type="match status" value="1"/>
</dbReference>
<dbReference type="Proteomes" id="UP000540698">
    <property type="component" value="Unassembled WGS sequence"/>
</dbReference>
<evidence type="ECO:0000313" key="3">
    <source>
        <dbReference type="Proteomes" id="UP000540698"/>
    </source>
</evidence>
<proteinExistence type="predicted"/>
<dbReference type="EMBL" id="JAAXOS010000011">
    <property type="protein sequence ID" value="NKY29039.1"/>
    <property type="molecule type" value="Genomic_DNA"/>
</dbReference>
<comment type="caution">
    <text evidence="2">The sequence shown here is derived from an EMBL/GenBank/DDBJ whole genome shotgun (WGS) entry which is preliminary data.</text>
</comment>